<name>A0A2W2C023_9ACTN</name>
<dbReference type="AlphaFoldDB" id="A0A2W2C023"/>
<accession>A0A2W2C023</accession>
<dbReference type="RefSeq" id="WP_111244630.1">
    <property type="nucleotide sequence ID" value="NZ_AP023358.1"/>
</dbReference>
<proteinExistence type="predicted"/>
<protein>
    <submittedName>
        <fullName evidence="1">Uncharacterized protein</fullName>
    </submittedName>
</protein>
<dbReference type="OrthoDB" id="4569917at2"/>
<dbReference type="Proteomes" id="UP000248627">
    <property type="component" value="Unassembled WGS sequence"/>
</dbReference>
<evidence type="ECO:0000313" key="1">
    <source>
        <dbReference type="EMBL" id="PZF92791.1"/>
    </source>
</evidence>
<organism evidence="1 2">
    <name type="scientific">Micromonospora endophytica</name>
    <dbReference type="NCBI Taxonomy" id="515350"/>
    <lineage>
        <taxon>Bacteria</taxon>
        <taxon>Bacillati</taxon>
        <taxon>Actinomycetota</taxon>
        <taxon>Actinomycetes</taxon>
        <taxon>Micromonosporales</taxon>
        <taxon>Micromonosporaceae</taxon>
        <taxon>Micromonospora</taxon>
    </lineage>
</organism>
<sequence length="152" mass="15769">MRGGGLADGLVAGAVGSTALNIVTYLDMVLRARPASQTPQQSAAKVADAVHLDLGLDGQADNRRSGLGALMGYGAGLATAVGFALLTRGRRQPLPRAAALLGGAAMTVADGSLTLLRVTDPRTWRRTDWIADLVPHLAYGITAAATWNRLRP</sequence>
<dbReference type="EMBL" id="POTX01000134">
    <property type="protein sequence ID" value="PZF92791.1"/>
    <property type="molecule type" value="Genomic_DNA"/>
</dbReference>
<evidence type="ECO:0000313" key="2">
    <source>
        <dbReference type="Proteomes" id="UP000248627"/>
    </source>
</evidence>
<reference evidence="1 2" key="1">
    <citation type="submission" date="2018-01" db="EMBL/GenBank/DDBJ databases">
        <title>Draft genome sequence of Jishengella endophytica.</title>
        <authorList>
            <person name="Sahin N."/>
            <person name="Ay H."/>
            <person name="Saygin H."/>
        </authorList>
    </citation>
    <scope>NUCLEOTIDE SEQUENCE [LARGE SCALE GENOMIC DNA]</scope>
    <source>
        <strain evidence="1 2">DSM 45430</strain>
    </source>
</reference>
<keyword evidence="2" id="KW-1185">Reference proteome</keyword>
<comment type="caution">
    <text evidence="1">The sequence shown here is derived from an EMBL/GenBank/DDBJ whole genome shotgun (WGS) entry which is preliminary data.</text>
</comment>
<gene>
    <name evidence="1" type="ORF">C1I93_18925</name>
</gene>